<protein>
    <submittedName>
        <fullName evidence="1">Uncharacterized protein</fullName>
    </submittedName>
</protein>
<accession>A0ACC0IXP8</accession>
<sequence>MEHISITVTSMTSQVGRIPSWKDSVGNSNGEEQSVAFGHGKMGEDEDVASIEAEVEAQDDVETNERIDAGKDGLADGNTILSTTVSIINETDTGFAAQRIGQTPLTGCTRLKGGMREEVYSGVGNTK</sequence>
<proteinExistence type="predicted"/>
<evidence type="ECO:0000313" key="1">
    <source>
        <dbReference type="EMBL" id="KAI8030079.1"/>
    </source>
</evidence>
<dbReference type="Proteomes" id="UP001060215">
    <property type="component" value="Chromosome 1"/>
</dbReference>
<dbReference type="EMBL" id="CM045758">
    <property type="protein sequence ID" value="KAI8030079.1"/>
    <property type="molecule type" value="Genomic_DNA"/>
</dbReference>
<organism evidence="1 2">
    <name type="scientific">Camellia lanceoleosa</name>
    <dbReference type="NCBI Taxonomy" id="1840588"/>
    <lineage>
        <taxon>Eukaryota</taxon>
        <taxon>Viridiplantae</taxon>
        <taxon>Streptophyta</taxon>
        <taxon>Embryophyta</taxon>
        <taxon>Tracheophyta</taxon>
        <taxon>Spermatophyta</taxon>
        <taxon>Magnoliopsida</taxon>
        <taxon>eudicotyledons</taxon>
        <taxon>Gunneridae</taxon>
        <taxon>Pentapetalae</taxon>
        <taxon>asterids</taxon>
        <taxon>Ericales</taxon>
        <taxon>Theaceae</taxon>
        <taxon>Camellia</taxon>
    </lineage>
</organism>
<evidence type="ECO:0000313" key="2">
    <source>
        <dbReference type="Proteomes" id="UP001060215"/>
    </source>
</evidence>
<gene>
    <name evidence="1" type="ORF">LOK49_LG01G01625</name>
</gene>
<reference evidence="1 2" key="1">
    <citation type="journal article" date="2022" name="Plant J.">
        <title>Chromosome-level genome of Camellia lanceoleosa provides a valuable resource for understanding genome evolution and self-incompatibility.</title>
        <authorList>
            <person name="Gong W."/>
            <person name="Xiao S."/>
            <person name="Wang L."/>
            <person name="Liao Z."/>
            <person name="Chang Y."/>
            <person name="Mo W."/>
            <person name="Hu G."/>
            <person name="Li W."/>
            <person name="Zhao G."/>
            <person name="Zhu H."/>
            <person name="Hu X."/>
            <person name="Ji K."/>
            <person name="Xiang X."/>
            <person name="Song Q."/>
            <person name="Yuan D."/>
            <person name="Jin S."/>
            <person name="Zhang L."/>
        </authorList>
    </citation>
    <scope>NUCLEOTIDE SEQUENCE [LARGE SCALE GENOMIC DNA]</scope>
    <source>
        <strain evidence="1">SQ_2022a</strain>
    </source>
</reference>
<name>A0ACC0IXP8_9ERIC</name>
<keyword evidence="2" id="KW-1185">Reference proteome</keyword>
<comment type="caution">
    <text evidence="1">The sequence shown here is derived from an EMBL/GenBank/DDBJ whole genome shotgun (WGS) entry which is preliminary data.</text>
</comment>